<sequence>MKRELSFALKGLPRGPMLALAAWSLPEALPTAVSGLAIARSVDTGFRAGNPLVGVAWLAGFMAASVVGAIGSRQVFHHLGALVEPFRDRLVRRVVDDALRRGVAGATDDGAVARLSRQVEIVRDAYAGLIMVLRGFVFTALGVVAGLQTLAPIITLLVVPPFLLGFALFLATLGLSASRHRQAILADERVAAAAGAVLAGVRDLVACGAEDHAASTAARPIAEQAAAEQALAWVSALRTLCFAVGGWLPLVVVLVAAPRLADRGLTVGEIIGGLTYVLFGLQTALRTAMAGLGDSGLRFVVTLARILDVSMPPRPLPHADVPPRGYDLCLQNVTFAYGPHSEPVLRDLSLVIPEGDHLAIIGPSGIGKSTLANLLSGLHRPSSGDILVGGAPVGDIVPDLLPACRVLIPQEAYVFSGTVRANLDYLRPSATTEELDFAARAVGADALIARLGGYAATLVAVDLSAGERQLIALVRAYLSPAPIVVLDEATCHLDPVAERRAEVAFARRGGTLIVIAHRISSALRARRLLVLDGVTATVGDHEQVAATSPLFAELLGLTVARGLSPPQERAGGGTGPAGVGGRHHSGW</sequence>
<dbReference type="RefSeq" id="WP_179788808.1">
    <property type="nucleotide sequence ID" value="NZ_BAAARR010000023.1"/>
</dbReference>
<dbReference type="GO" id="GO:0034040">
    <property type="term" value="F:ATPase-coupled lipid transmembrane transporter activity"/>
    <property type="evidence" value="ECO:0007669"/>
    <property type="project" value="TreeGrafter"/>
</dbReference>
<feature type="transmembrane region" description="Helical" evidence="8">
    <location>
        <begin position="125"/>
        <end position="147"/>
    </location>
</feature>
<evidence type="ECO:0000259" key="9">
    <source>
        <dbReference type="PROSITE" id="PS50893"/>
    </source>
</evidence>
<dbReference type="PROSITE" id="PS50929">
    <property type="entry name" value="ABC_TM1F"/>
    <property type="match status" value="1"/>
</dbReference>
<evidence type="ECO:0000256" key="5">
    <source>
        <dbReference type="ARBA" id="ARBA00022989"/>
    </source>
</evidence>
<dbReference type="PANTHER" id="PTHR24221">
    <property type="entry name" value="ATP-BINDING CASSETTE SUB-FAMILY B"/>
    <property type="match status" value="1"/>
</dbReference>
<evidence type="ECO:0000259" key="10">
    <source>
        <dbReference type="PROSITE" id="PS50929"/>
    </source>
</evidence>
<keyword evidence="5 8" id="KW-1133">Transmembrane helix</keyword>
<dbReference type="AlphaFoldDB" id="A0A852ZNZ1"/>
<dbReference type="InterPro" id="IPR036640">
    <property type="entry name" value="ABC1_TM_sf"/>
</dbReference>
<comment type="caution">
    <text evidence="11">The sequence shown here is derived from an EMBL/GenBank/DDBJ whole genome shotgun (WGS) entry which is preliminary data.</text>
</comment>
<evidence type="ECO:0000256" key="8">
    <source>
        <dbReference type="SAM" id="Phobius"/>
    </source>
</evidence>
<dbReference type="GO" id="GO:0016887">
    <property type="term" value="F:ATP hydrolysis activity"/>
    <property type="evidence" value="ECO:0007669"/>
    <property type="project" value="InterPro"/>
</dbReference>
<protein>
    <submittedName>
        <fullName evidence="11">ATP-binding cassette subfamily C protein</fullName>
    </submittedName>
</protein>
<organism evidence="11 12">
    <name type="scientific">Actinopolymorpha rutila</name>
    <dbReference type="NCBI Taxonomy" id="446787"/>
    <lineage>
        <taxon>Bacteria</taxon>
        <taxon>Bacillati</taxon>
        <taxon>Actinomycetota</taxon>
        <taxon>Actinomycetes</taxon>
        <taxon>Propionibacteriales</taxon>
        <taxon>Actinopolymorphaceae</taxon>
        <taxon>Actinopolymorpha</taxon>
    </lineage>
</organism>
<keyword evidence="12" id="KW-1185">Reference proteome</keyword>
<feature type="region of interest" description="Disordered" evidence="7">
    <location>
        <begin position="563"/>
        <end position="587"/>
    </location>
</feature>
<dbReference type="SMART" id="SM00382">
    <property type="entry name" value="AAA"/>
    <property type="match status" value="1"/>
</dbReference>
<dbReference type="InterPro" id="IPR011527">
    <property type="entry name" value="ABC1_TM_dom"/>
</dbReference>
<accession>A0A852ZNZ1</accession>
<feature type="transmembrane region" description="Helical" evidence="8">
    <location>
        <begin position="239"/>
        <end position="258"/>
    </location>
</feature>
<keyword evidence="2 8" id="KW-0812">Transmembrane</keyword>
<dbReference type="InterPro" id="IPR039421">
    <property type="entry name" value="Type_1_exporter"/>
</dbReference>
<keyword evidence="3" id="KW-0547">Nucleotide-binding</keyword>
<evidence type="ECO:0000256" key="4">
    <source>
        <dbReference type="ARBA" id="ARBA00022840"/>
    </source>
</evidence>
<keyword evidence="6 8" id="KW-0472">Membrane</keyword>
<dbReference type="Pfam" id="PF00005">
    <property type="entry name" value="ABC_tran"/>
    <property type="match status" value="1"/>
</dbReference>
<name>A0A852ZNZ1_9ACTN</name>
<dbReference type="InterPro" id="IPR003439">
    <property type="entry name" value="ABC_transporter-like_ATP-bd"/>
</dbReference>
<evidence type="ECO:0000256" key="6">
    <source>
        <dbReference type="ARBA" id="ARBA00023136"/>
    </source>
</evidence>
<dbReference type="PANTHER" id="PTHR24221:SF654">
    <property type="entry name" value="ATP-BINDING CASSETTE SUB-FAMILY B MEMBER 6"/>
    <property type="match status" value="1"/>
</dbReference>
<evidence type="ECO:0000256" key="1">
    <source>
        <dbReference type="ARBA" id="ARBA00004651"/>
    </source>
</evidence>
<dbReference type="PROSITE" id="PS50893">
    <property type="entry name" value="ABC_TRANSPORTER_2"/>
    <property type="match status" value="1"/>
</dbReference>
<dbReference type="GO" id="GO:0005886">
    <property type="term" value="C:plasma membrane"/>
    <property type="evidence" value="ECO:0007669"/>
    <property type="project" value="UniProtKB-SubCell"/>
</dbReference>
<dbReference type="InterPro" id="IPR003593">
    <property type="entry name" value="AAA+_ATPase"/>
</dbReference>
<comment type="subcellular location">
    <subcellularLocation>
        <location evidence="1">Cell membrane</location>
        <topology evidence="1">Multi-pass membrane protein</topology>
    </subcellularLocation>
</comment>
<feature type="domain" description="ABC transporter" evidence="9">
    <location>
        <begin position="328"/>
        <end position="557"/>
    </location>
</feature>
<evidence type="ECO:0000313" key="12">
    <source>
        <dbReference type="Proteomes" id="UP000579605"/>
    </source>
</evidence>
<dbReference type="GO" id="GO:0005524">
    <property type="term" value="F:ATP binding"/>
    <property type="evidence" value="ECO:0007669"/>
    <property type="project" value="UniProtKB-KW"/>
</dbReference>
<dbReference type="SUPFAM" id="SSF90123">
    <property type="entry name" value="ABC transporter transmembrane region"/>
    <property type="match status" value="1"/>
</dbReference>
<dbReference type="Gene3D" id="1.20.1560.10">
    <property type="entry name" value="ABC transporter type 1, transmembrane domain"/>
    <property type="match status" value="1"/>
</dbReference>
<proteinExistence type="predicted"/>
<feature type="transmembrane region" description="Helical" evidence="8">
    <location>
        <begin position="153"/>
        <end position="175"/>
    </location>
</feature>
<evidence type="ECO:0000256" key="3">
    <source>
        <dbReference type="ARBA" id="ARBA00022741"/>
    </source>
</evidence>
<dbReference type="InterPro" id="IPR017871">
    <property type="entry name" value="ABC_transporter-like_CS"/>
</dbReference>
<dbReference type="Gene3D" id="3.40.50.300">
    <property type="entry name" value="P-loop containing nucleotide triphosphate hydrolases"/>
    <property type="match status" value="1"/>
</dbReference>
<evidence type="ECO:0000256" key="2">
    <source>
        <dbReference type="ARBA" id="ARBA00022692"/>
    </source>
</evidence>
<dbReference type="SUPFAM" id="SSF52540">
    <property type="entry name" value="P-loop containing nucleoside triphosphate hydrolases"/>
    <property type="match status" value="1"/>
</dbReference>
<evidence type="ECO:0000313" key="11">
    <source>
        <dbReference type="EMBL" id="NYH91199.1"/>
    </source>
</evidence>
<evidence type="ECO:0000256" key="7">
    <source>
        <dbReference type="SAM" id="MobiDB-lite"/>
    </source>
</evidence>
<dbReference type="PROSITE" id="PS00211">
    <property type="entry name" value="ABC_TRANSPORTER_1"/>
    <property type="match status" value="1"/>
</dbReference>
<feature type="compositionally biased region" description="Gly residues" evidence="7">
    <location>
        <begin position="570"/>
        <end position="580"/>
    </location>
</feature>
<dbReference type="GO" id="GO:0140359">
    <property type="term" value="F:ABC-type transporter activity"/>
    <property type="evidence" value="ECO:0007669"/>
    <property type="project" value="InterPro"/>
</dbReference>
<reference evidence="11 12" key="1">
    <citation type="submission" date="2020-07" db="EMBL/GenBank/DDBJ databases">
        <title>Sequencing the genomes of 1000 actinobacteria strains.</title>
        <authorList>
            <person name="Klenk H.-P."/>
        </authorList>
    </citation>
    <scope>NUCLEOTIDE SEQUENCE [LARGE SCALE GENOMIC DNA]</scope>
    <source>
        <strain evidence="11 12">DSM 18448</strain>
    </source>
</reference>
<keyword evidence="4 11" id="KW-0067">ATP-binding</keyword>
<feature type="transmembrane region" description="Helical" evidence="8">
    <location>
        <begin position="51"/>
        <end position="70"/>
    </location>
</feature>
<dbReference type="Proteomes" id="UP000579605">
    <property type="component" value="Unassembled WGS sequence"/>
</dbReference>
<dbReference type="InterPro" id="IPR027417">
    <property type="entry name" value="P-loop_NTPase"/>
</dbReference>
<feature type="domain" description="ABC transmembrane type-1" evidence="10">
    <location>
        <begin position="31"/>
        <end position="282"/>
    </location>
</feature>
<gene>
    <name evidence="11" type="ORF">F4554_003837</name>
</gene>
<dbReference type="EMBL" id="JACBZH010000001">
    <property type="protein sequence ID" value="NYH91199.1"/>
    <property type="molecule type" value="Genomic_DNA"/>
</dbReference>